<feature type="transmembrane region" description="Helical" evidence="7">
    <location>
        <begin position="700"/>
        <end position="721"/>
    </location>
</feature>
<evidence type="ECO:0000256" key="2">
    <source>
        <dbReference type="ARBA" id="ARBA00022475"/>
    </source>
</evidence>
<dbReference type="PANTHER" id="PTHR33406:SF13">
    <property type="entry name" value="MEMBRANE PROTEIN YDFJ"/>
    <property type="match status" value="1"/>
</dbReference>
<feature type="transmembrane region" description="Helical" evidence="7">
    <location>
        <begin position="572"/>
        <end position="593"/>
    </location>
</feature>
<evidence type="ECO:0000256" key="1">
    <source>
        <dbReference type="ARBA" id="ARBA00004651"/>
    </source>
</evidence>
<feature type="domain" description="SSD" evidence="8">
    <location>
        <begin position="239"/>
        <end position="352"/>
    </location>
</feature>
<dbReference type="EMBL" id="NPBV01000022">
    <property type="protein sequence ID" value="PAD20587.1"/>
    <property type="molecule type" value="Genomic_DNA"/>
</dbReference>
<feature type="transmembrane region" description="Helical" evidence="7">
    <location>
        <begin position="254"/>
        <end position="272"/>
    </location>
</feature>
<feature type="transmembrane region" description="Helical" evidence="7">
    <location>
        <begin position="323"/>
        <end position="354"/>
    </location>
</feature>
<dbReference type="InterPro" id="IPR050545">
    <property type="entry name" value="Mycobact_MmpL"/>
</dbReference>
<dbReference type="InterPro" id="IPR004869">
    <property type="entry name" value="MMPL_dom"/>
</dbReference>
<feature type="transmembrane region" description="Helical" evidence="7">
    <location>
        <begin position="43"/>
        <end position="65"/>
    </location>
</feature>
<accession>A0A268A8Z1</accession>
<dbReference type="Proteomes" id="UP000216013">
    <property type="component" value="Unassembled WGS sequence"/>
</dbReference>
<evidence type="ECO:0000256" key="3">
    <source>
        <dbReference type="ARBA" id="ARBA00022692"/>
    </source>
</evidence>
<keyword evidence="3 7" id="KW-0812">Transmembrane</keyword>
<reference evidence="9 10" key="1">
    <citation type="submission" date="2017-07" db="EMBL/GenBank/DDBJ databases">
        <title>Isolation and whole genome analysis of endospore-forming bacteria from heroin.</title>
        <authorList>
            <person name="Kalinowski J."/>
            <person name="Ahrens B."/>
            <person name="Al-Dilaimi A."/>
            <person name="Winkler A."/>
            <person name="Wibberg D."/>
            <person name="Schleenbecker U."/>
            <person name="Ruckert C."/>
            <person name="Wolfel R."/>
            <person name="Grass G."/>
        </authorList>
    </citation>
    <scope>NUCLEOTIDE SEQUENCE [LARGE SCALE GENOMIC DNA]</scope>
    <source>
        <strain evidence="9 10">7528</strain>
    </source>
</reference>
<feature type="domain" description="SSD" evidence="8">
    <location>
        <begin position="544"/>
        <end position="713"/>
    </location>
</feature>
<evidence type="ECO:0000313" key="9">
    <source>
        <dbReference type="EMBL" id="PAD20587.1"/>
    </source>
</evidence>
<evidence type="ECO:0000256" key="5">
    <source>
        <dbReference type="ARBA" id="ARBA00023136"/>
    </source>
</evidence>
<sequence>MHCDFSILTTKHDCAQFIKLGEIKIAKLLYRLGKWAVNYKKSVVFGALALLVALAIVTVSLGTAFNEDLSIPNTPAEEANDLLRDAFPDSESGAQVQVVFKASDGETLDSEASNKVITDTLNSIQEDDSDVVSVATPVQLQNLNEDKTVGYGTVTFKDEAAEVTQESIDNVTEKVEKTRDAGIQTELTGDVEFSGMHLGAGEIVGIIVAFLVLAVTFTSFLAAGMPILSALIGLGISLLTIVIGSNFFEMQNVSLTLAAMLGIAVGIDYALFIMTRFRQQLAEGHSVKESVAIATGTSGSAVVFAGLTVIIGLLGLAVTGIPFLTVMGVAASISILLSVIVSITVLPAILGMLGHRISPSKGNRFLKKITRTTEEKPSKNRWGKFVTRRPLLVTFLSVAILLVIAIPFTHMSLGLPDDGTAKQEDTTERKAYDILADAYGEGFHSTLVVAAKIDADENAEEVQQDLQAVSQDISELDDVKTVTPAMPNEAGDVFIISVTPETGPNDQETKDIVNEIRDLSNEDMELLVTGTAAVNIDIAQKLNDALPIFALLIVGLAYVLLVLVFRSILLPLKAVLGFLLSISATLGFVTFVVQDGNMINLFGFPGESPILAFLPIIAIGILFGLAMDYEVFLVSRMREIYSQTRDPKEAILAGMRDSGKVVVAAGLIMMSVFVGFMVTPDAMIKSIGMALTFGVLFDAFVVRMTIVPAVMSLMGNAAWYMPKWLDKILPNIDIEGEALLHEKEKERKTS</sequence>
<dbReference type="Gene3D" id="1.20.1640.10">
    <property type="entry name" value="Multidrug efflux transporter AcrB transmembrane domain"/>
    <property type="match status" value="2"/>
</dbReference>
<evidence type="ECO:0000256" key="7">
    <source>
        <dbReference type="SAM" id="Phobius"/>
    </source>
</evidence>
<gene>
    <name evidence="9" type="ORF">CHH64_13710</name>
</gene>
<organism evidence="9 10">
    <name type="scientific">Terribacillus saccharophilus</name>
    <dbReference type="NCBI Taxonomy" id="361277"/>
    <lineage>
        <taxon>Bacteria</taxon>
        <taxon>Bacillati</taxon>
        <taxon>Bacillota</taxon>
        <taxon>Bacilli</taxon>
        <taxon>Bacillales</taxon>
        <taxon>Bacillaceae</taxon>
        <taxon>Terribacillus</taxon>
    </lineage>
</organism>
<feature type="coiled-coil region" evidence="6">
    <location>
        <begin position="452"/>
        <end position="479"/>
    </location>
</feature>
<feature type="transmembrane region" description="Helical" evidence="7">
    <location>
        <begin position="391"/>
        <end position="409"/>
    </location>
</feature>
<feature type="transmembrane region" description="Helical" evidence="7">
    <location>
        <begin position="613"/>
        <end position="635"/>
    </location>
</feature>
<dbReference type="AlphaFoldDB" id="A0A268A8Z1"/>
<feature type="transmembrane region" description="Helical" evidence="7">
    <location>
        <begin position="293"/>
        <end position="317"/>
    </location>
</feature>
<dbReference type="InterPro" id="IPR000731">
    <property type="entry name" value="SSD"/>
</dbReference>
<comment type="subcellular location">
    <subcellularLocation>
        <location evidence="1">Cell membrane</location>
        <topology evidence="1">Multi-pass membrane protein</topology>
    </subcellularLocation>
</comment>
<comment type="caution">
    <text evidence="9">The sequence shown here is derived from an EMBL/GenBank/DDBJ whole genome shotgun (WGS) entry which is preliminary data.</text>
</comment>
<evidence type="ECO:0000256" key="6">
    <source>
        <dbReference type="SAM" id="Coils"/>
    </source>
</evidence>
<feature type="transmembrane region" description="Helical" evidence="7">
    <location>
        <begin position="545"/>
        <end position="565"/>
    </location>
</feature>
<keyword evidence="6" id="KW-0175">Coiled coil</keyword>
<proteinExistence type="predicted"/>
<feature type="transmembrane region" description="Helical" evidence="7">
    <location>
        <begin position="230"/>
        <end position="248"/>
    </location>
</feature>
<dbReference type="PROSITE" id="PS50156">
    <property type="entry name" value="SSD"/>
    <property type="match status" value="2"/>
</dbReference>
<keyword evidence="4 7" id="KW-1133">Transmembrane helix</keyword>
<dbReference type="PANTHER" id="PTHR33406">
    <property type="entry name" value="MEMBRANE PROTEIN MJ1562-RELATED"/>
    <property type="match status" value="1"/>
</dbReference>
<dbReference type="Pfam" id="PF03176">
    <property type="entry name" value="MMPL"/>
    <property type="match status" value="2"/>
</dbReference>
<dbReference type="SUPFAM" id="SSF82866">
    <property type="entry name" value="Multidrug efflux transporter AcrB transmembrane domain"/>
    <property type="match status" value="2"/>
</dbReference>
<dbReference type="GO" id="GO:0005886">
    <property type="term" value="C:plasma membrane"/>
    <property type="evidence" value="ECO:0007669"/>
    <property type="project" value="UniProtKB-SubCell"/>
</dbReference>
<keyword evidence="5 7" id="KW-0472">Membrane</keyword>
<name>A0A268A8Z1_9BACI</name>
<evidence type="ECO:0000313" key="10">
    <source>
        <dbReference type="Proteomes" id="UP000216013"/>
    </source>
</evidence>
<keyword evidence="2" id="KW-1003">Cell membrane</keyword>
<feature type="transmembrane region" description="Helical" evidence="7">
    <location>
        <begin position="203"/>
        <end position="223"/>
    </location>
</feature>
<evidence type="ECO:0000256" key="4">
    <source>
        <dbReference type="ARBA" id="ARBA00022989"/>
    </source>
</evidence>
<evidence type="ECO:0000259" key="8">
    <source>
        <dbReference type="PROSITE" id="PS50156"/>
    </source>
</evidence>
<protein>
    <recommendedName>
        <fullName evidence="8">SSD domain-containing protein</fullName>
    </recommendedName>
</protein>
<feature type="transmembrane region" description="Helical" evidence="7">
    <location>
        <begin position="661"/>
        <end position="680"/>
    </location>
</feature>